<name>A0AAE0HVY3_9PEZI</name>
<evidence type="ECO:0000313" key="3">
    <source>
        <dbReference type="Proteomes" id="UP001283341"/>
    </source>
</evidence>
<feature type="compositionally biased region" description="Basic and acidic residues" evidence="1">
    <location>
        <begin position="73"/>
        <end position="94"/>
    </location>
</feature>
<sequence length="302" mass="31795">METINNMTTAASKAIWGTKGEEPISGQTGNVGKGEPYDAGNMGEHVEDAYPDTANGNTNTKKGVPETTYSKPTDTKPVEDILETTDIKPIDTKPDTAGVVGESKTEDYKPTTETDSKPNINPAEVKDSSVIPEDSTKAQNDVRDPSNPSTDPESMKGRNDVDNTDGMDKNDNPVKIDGPGPKPIAQVANEHGGDAANVNKEPSSSGPGAVEEAPKENHDGDMGTIHLKSSGLKADGGDFDATKPGAGAEADRLLGEKGVKRDDHGGVTGEIPAGEEEHHHKEKRSLKDKIKAKLHKDKGSSA</sequence>
<evidence type="ECO:0000313" key="2">
    <source>
        <dbReference type="EMBL" id="KAK3313869.1"/>
    </source>
</evidence>
<feature type="compositionally biased region" description="Polar residues" evidence="1">
    <location>
        <begin position="54"/>
        <end position="72"/>
    </location>
</feature>
<evidence type="ECO:0000256" key="1">
    <source>
        <dbReference type="SAM" id="MobiDB-lite"/>
    </source>
</evidence>
<feature type="compositionally biased region" description="Basic and acidic residues" evidence="1">
    <location>
        <begin position="212"/>
        <end position="221"/>
    </location>
</feature>
<dbReference type="Proteomes" id="UP001283341">
    <property type="component" value="Unassembled WGS sequence"/>
</dbReference>
<feature type="compositionally biased region" description="Basic and acidic residues" evidence="1">
    <location>
        <begin position="103"/>
        <end position="116"/>
    </location>
</feature>
<proteinExistence type="predicted"/>
<reference evidence="2" key="1">
    <citation type="journal article" date="2023" name="Mol. Phylogenet. Evol.">
        <title>Genome-scale phylogeny and comparative genomics of the fungal order Sordariales.</title>
        <authorList>
            <person name="Hensen N."/>
            <person name="Bonometti L."/>
            <person name="Westerberg I."/>
            <person name="Brannstrom I.O."/>
            <person name="Guillou S."/>
            <person name="Cros-Aarteil S."/>
            <person name="Calhoun S."/>
            <person name="Haridas S."/>
            <person name="Kuo A."/>
            <person name="Mondo S."/>
            <person name="Pangilinan J."/>
            <person name="Riley R."/>
            <person name="LaButti K."/>
            <person name="Andreopoulos B."/>
            <person name="Lipzen A."/>
            <person name="Chen C."/>
            <person name="Yan M."/>
            <person name="Daum C."/>
            <person name="Ng V."/>
            <person name="Clum A."/>
            <person name="Steindorff A."/>
            <person name="Ohm R.A."/>
            <person name="Martin F."/>
            <person name="Silar P."/>
            <person name="Natvig D.O."/>
            <person name="Lalanne C."/>
            <person name="Gautier V."/>
            <person name="Ament-Velasquez S.L."/>
            <person name="Kruys A."/>
            <person name="Hutchinson M.I."/>
            <person name="Powell A.J."/>
            <person name="Barry K."/>
            <person name="Miller A.N."/>
            <person name="Grigoriev I.V."/>
            <person name="Debuchy R."/>
            <person name="Gladieux P."/>
            <person name="Hiltunen Thoren M."/>
            <person name="Johannesson H."/>
        </authorList>
    </citation>
    <scope>NUCLEOTIDE SEQUENCE</scope>
    <source>
        <strain evidence="2">CBS 118394</strain>
    </source>
</reference>
<keyword evidence="3" id="KW-1185">Reference proteome</keyword>
<feature type="compositionally biased region" description="Basic and acidic residues" evidence="1">
    <location>
        <begin position="275"/>
        <end position="302"/>
    </location>
</feature>
<reference evidence="2" key="2">
    <citation type="submission" date="2023-06" db="EMBL/GenBank/DDBJ databases">
        <authorList>
            <consortium name="Lawrence Berkeley National Laboratory"/>
            <person name="Haridas S."/>
            <person name="Hensen N."/>
            <person name="Bonometti L."/>
            <person name="Westerberg I."/>
            <person name="Brannstrom I.O."/>
            <person name="Guillou S."/>
            <person name="Cros-Aarteil S."/>
            <person name="Calhoun S."/>
            <person name="Kuo A."/>
            <person name="Mondo S."/>
            <person name="Pangilinan J."/>
            <person name="Riley R."/>
            <person name="Labutti K."/>
            <person name="Andreopoulos B."/>
            <person name="Lipzen A."/>
            <person name="Chen C."/>
            <person name="Yanf M."/>
            <person name="Daum C."/>
            <person name="Ng V."/>
            <person name="Clum A."/>
            <person name="Steindorff A."/>
            <person name="Ohm R."/>
            <person name="Martin F."/>
            <person name="Silar P."/>
            <person name="Natvig D."/>
            <person name="Lalanne C."/>
            <person name="Gautier V."/>
            <person name="Ament-Velasquez S.L."/>
            <person name="Kruys A."/>
            <person name="Hutchinson M.I."/>
            <person name="Powell A.J."/>
            <person name="Barry K."/>
            <person name="Miller A.N."/>
            <person name="Grigoriev I.V."/>
            <person name="Debuchy R."/>
            <person name="Gladieux P."/>
            <person name="Thoren M.H."/>
            <person name="Johannesson H."/>
        </authorList>
    </citation>
    <scope>NUCLEOTIDE SEQUENCE</scope>
    <source>
        <strain evidence="2">CBS 118394</strain>
    </source>
</reference>
<comment type="caution">
    <text evidence="2">The sequence shown here is derived from an EMBL/GenBank/DDBJ whole genome shotgun (WGS) entry which is preliminary data.</text>
</comment>
<organism evidence="2 3">
    <name type="scientific">Apodospora peruviana</name>
    <dbReference type="NCBI Taxonomy" id="516989"/>
    <lineage>
        <taxon>Eukaryota</taxon>
        <taxon>Fungi</taxon>
        <taxon>Dikarya</taxon>
        <taxon>Ascomycota</taxon>
        <taxon>Pezizomycotina</taxon>
        <taxon>Sordariomycetes</taxon>
        <taxon>Sordariomycetidae</taxon>
        <taxon>Sordariales</taxon>
        <taxon>Lasiosphaeriaceae</taxon>
        <taxon>Apodospora</taxon>
    </lineage>
</organism>
<feature type="compositionally biased region" description="Basic and acidic residues" evidence="1">
    <location>
        <begin position="134"/>
        <end position="144"/>
    </location>
</feature>
<gene>
    <name evidence="2" type="ORF">B0H66DRAFT_630026</name>
</gene>
<dbReference type="AlphaFoldDB" id="A0AAE0HVY3"/>
<dbReference type="EMBL" id="JAUEDM010000007">
    <property type="protein sequence ID" value="KAK3313869.1"/>
    <property type="molecule type" value="Genomic_DNA"/>
</dbReference>
<accession>A0AAE0HVY3</accession>
<feature type="compositionally biased region" description="Basic and acidic residues" evidence="1">
    <location>
        <begin position="249"/>
        <end position="265"/>
    </location>
</feature>
<feature type="compositionally biased region" description="Basic and acidic residues" evidence="1">
    <location>
        <begin position="153"/>
        <end position="174"/>
    </location>
</feature>
<protein>
    <submittedName>
        <fullName evidence="2">Uncharacterized protein</fullName>
    </submittedName>
</protein>
<feature type="compositionally biased region" description="Polar residues" evidence="1">
    <location>
        <begin position="1"/>
        <end position="11"/>
    </location>
</feature>
<feature type="region of interest" description="Disordered" evidence="1">
    <location>
        <begin position="1"/>
        <end position="302"/>
    </location>
</feature>